<accession>A0ABV8SNS4</accession>
<dbReference type="InterPro" id="IPR050789">
    <property type="entry name" value="Diverse_Enzym_Activities"/>
</dbReference>
<feature type="chain" id="PRO_5045456200" evidence="1">
    <location>
        <begin position="27"/>
        <end position="436"/>
    </location>
</feature>
<dbReference type="InterPro" id="IPR001466">
    <property type="entry name" value="Beta-lactam-related"/>
</dbReference>
<name>A0ABV8SNS4_9GAMM</name>
<proteinExistence type="predicted"/>
<evidence type="ECO:0000256" key="1">
    <source>
        <dbReference type="SAM" id="SignalP"/>
    </source>
</evidence>
<gene>
    <name evidence="3" type="ORF">ACFPN2_05835</name>
</gene>
<reference evidence="4" key="1">
    <citation type="journal article" date="2019" name="Int. J. Syst. Evol. Microbiol.">
        <title>The Global Catalogue of Microorganisms (GCM) 10K type strain sequencing project: providing services to taxonomists for standard genome sequencing and annotation.</title>
        <authorList>
            <consortium name="The Broad Institute Genomics Platform"/>
            <consortium name="The Broad Institute Genome Sequencing Center for Infectious Disease"/>
            <person name="Wu L."/>
            <person name="Ma J."/>
        </authorList>
    </citation>
    <scope>NUCLEOTIDE SEQUENCE [LARGE SCALE GENOMIC DNA]</scope>
    <source>
        <strain evidence="4">CGMCC 1.10759</strain>
    </source>
</reference>
<comment type="caution">
    <text evidence="3">The sequence shown here is derived from an EMBL/GenBank/DDBJ whole genome shotgun (WGS) entry which is preliminary data.</text>
</comment>
<dbReference type="Gene3D" id="3.40.710.10">
    <property type="entry name" value="DD-peptidase/beta-lactamase superfamily"/>
    <property type="match status" value="1"/>
</dbReference>
<keyword evidence="4" id="KW-1185">Reference proteome</keyword>
<sequence length="436" mass="47448">MRIQPFSARAWSLVALAMLVTVAAQARNLSLPETKPESVGFSSERLKRLDAGMKAVVDSKQLAGIATVVARRGQVVQQMTYGQADAAGGKPMQMDSIVRIYSMTKPITGVAMMMLYEEGKWKPSDPISRHIPEFKDLKVFAGNGPDGQLTFVAPTHAPTMGELMSHTAGFTYGVFGATPVDKLYQQSAPLSAGSLQEFIDRVAKLPLLYQPGEGWVYSVGVDIQGYLVEKLSGKPFPEFLRERIFEPLNMTDTAFHVPANKMSRLATIYQWGNDGLSAMPHDKGVNEPPGLPSGGGGLYSTAADYLRFVQMLANQGQLDGKRLLAPSTVALMTANHVPEGVKNQNGKFGIGNYRMQPGFGFGFDVAIFEEPLEVGSPTGKGTYLWDGLAGTWFWIDPTNDVVFLGIIQRRGSPPNTPNIEDLSRQLTFQALVEPAK</sequence>
<dbReference type="EMBL" id="JBHSDU010000003">
    <property type="protein sequence ID" value="MFC4308598.1"/>
    <property type="molecule type" value="Genomic_DNA"/>
</dbReference>
<dbReference type="Pfam" id="PF00144">
    <property type="entry name" value="Beta-lactamase"/>
    <property type="match status" value="1"/>
</dbReference>
<dbReference type="PANTHER" id="PTHR43283:SF3">
    <property type="entry name" value="BETA-LACTAMASE FAMILY PROTEIN (AFU_ORTHOLOGUE AFUA_5G07500)"/>
    <property type="match status" value="1"/>
</dbReference>
<feature type="signal peptide" evidence="1">
    <location>
        <begin position="1"/>
        <end position="26"/>
    </location>
</feature>
<protein>
    <submittedName>
        <fullName evidence="3">Serine hydrolase domain-containing protein</fullName>
        <ecNumber evidence="3">3.-.-.-</ecNumber>
    </submittedName>
</protein>
<dbReference type="EC" id="3.-.-.-" evidence="3"/>
<keyword evidence="1" id="KW-0732">Signal</keyword>
<dbReference type="Proteomes" id="UP001595904">
    <property type="component" value="Unassembled WGS sequence"/>
</dbReference>
<dbReference type="SUPFAM" id="SSF56601">
    <property type="entry name" value="beta-lactamase/transpeptidase-like"/>
    <property type="match status" value="1"/>
</dbReference>
<evidence type="ECO:0000313" key="3">
    <source>
        <dbReference type="EMBL" id="MFC4308598.1"/>
    </source>
</evidence>
<organism evidence="3 4">
    <name type="scientific">Steroidobacter flavus</name>
    <dbReference type="NCBI Taxonomy" id="1842136"/>
    <lineage>
        <taxon>Bacteria</taxon>
        <taxon>Pseudomonadati</taxon>
        <taxon>Pseudomonadota</taxon>
        <taxon>Gammaproteobacteria</taxon>
        <taxon>Steroidobacterales</taxon>
        <taxon>Steroidobacteraceae</taxon>
        <taxon>Steroidobacter</taxon>
    </lineage>
</organism>
<dbReference type="PANTHER" id="PTHR43283">
    <property type="entry name" value="BETA-LACTAMASE-RELATED"/>
    <property type="match status" value="1"/>
</dbReference>
<evidence type="ECO:0000259" key="2">
    <source>
        <dbReference type="Pfam" id="PF00144"/>
    </source>
</evidence>
<dbReference type="RefSeq" id="WP_380595695.1">
    <property type="nucleotide sequence ID" value="NZ_JBHSDU010000003.1"/>
</dbReference>
<dbReference type="GO" id="GO:0016787">
    <property type="term" value="F:hydrolase activity"/>
    <property type="evidence" value="ECO:0007669"/>
    <property type="project" value="UniProtKB-KW"/>
</dbReference>
<feature type="domain" description="Beta-lactamase-related" evidence="2">
    <location>
        <begin position="53"/>
        <end position="416"/>
    </location>
</feature>
<dbReference type="InterPro" id="IPR012338">
    <property type="entry name" value="Beta-lactam/transpept-like"/>
</dbReference>
<evidence type="ECO:0000313" key="4">
    <source>
        <dbReference type="Proteomes" id="UP001595904"/>
    </source>
</evidence>
<keyword evidence="3" id="KW-0378">Hydrolase</keyword>